<name>A0A9Q4C677_9CORY</name>
<evidence type="ECO:0000313" key="7">
    <source>
        <dbReference type="EMBL" id="MCX7467447.1"/>
    </source>
</evidence>
<organism evidence="7 8">
    <name type="scientific">Corynebacterium pygosceleis</name>
    <dbReference type="NCBI Taxonomy" id="2800406"/>
    <lineage>
        <taxon>Bacteria</taxon>
        <taxon>Bacillati</taxon>
        <taxon>Actinomycetota</taxon>
        <taxon>Actinomycetes</taxon>
        <taxon>Mycobacteriales</taxon>
        <taxon>Corynebacteriaceae</taxon>
        <taxon>Corynebacterium</taxon>
    </lineage>
</organism>
<dbReference type="PANTHER" id="PTHR20854:SF4">
    <property type="entry name" value="INOSITOL-1-MONOPHOSPHATASE-RELATED"/>
    <property type="match status" value="1"/>
</dbReference>
<dbReference type="Proteomes" id="UP001081709">
    <property type="component" value="Unassembled WGS sequence"/>
</dbReference>
<dbReference type="Proteomes" id="UP001071478">
    <property type="component" value="Unassembled WGS sequence"/>
</dbReference>
<dbReference type="EMBL" id="JAPMKU010000001">
    <property type="protein sequence ID" value="MCX7467447.1"/>
    <property type="molecule type" value="Genomic_DNA"/>
</dbReference>
<keyword evidence="4 5" id="KW-0460">Magnesium</keyword>
<evidence type="ECO:0000256" key="4">
    <source>
        <dbReference type="ARBA" id="ARBA00022842"/>
    </source>
</evidence>
<dbReference type="CDD" id="cd01637">
    <property type="entry name" value="IMPase_like"/>
    <property type="match status" value="1"/>
</dbReference>
<sequence length="268" mass="27639">MSGDLDARGLLAVAEAVADDAERMIRSSLGAAAVVEKGKGDIATEVDLAVESTVRQQLTLLTGIPVFGEETGGELGDGAVWVVDPVDGTSNFAAGNPMCAFLLSLLVDGQPVCALTSQPATGQRFTAYTGSPLMCNGRPRRPVTERDPWMSHIGFGSIISPAHSTFPTSARHELLDRLGAKHPRLRVTGSVGLDLAFTAAGIFGGTVTFSPHVWDNAAGVLLVRAAGGVVTDLAGADWHPGSFGVVAGAKGVHDVILGTISETLGTDR</sequence>
<keyword evidence="9" id="KW-1185">Reference proteome</keyword>
<dbReference type="PROSITE" id="PS00630">
    <property type="entry name" value="IMP_2"/>
    <property type="match status" value="1"/>
</dbReference>
<dbReference type="Gene3D" id="3.30.540.10">
    <property type="entry name" value="Fructose-1,6-Bisphosphatase, subunit A, domain 1"/>
    <property type="match status" value="1"/>
</dbReference>
<dbReference type="EC" id="3.1.3.25" evidence="2"/>
<accession>A0A9Q4C677</accession>
<keyword evidence="3 5" id="KW-0479">Metal-binding</keyword>
<feature type="binding site" evidence="5">
    <location>
        <position position="69"/>
    </location>
    <ligand>
        <name>Mg(2+)</name>
        <dbReference type="ChEBI" id="CHEBI:18420"/>
        <label>1</label>
        <note>catalytic</note>
    </ligand>
</feature>
<dbReference type="Gene3D" id="3.40.190.80">
    <property type="match status" value="1"/>
</dbReference>
<feature type="binding site" evidence="5">
    <location>
        <position position="215"/>
    </location>
    <ligand>
        <name>Mg(2+)</name>
        <dbReference type="ChEBI" id="CHEBI:18420"/>
        <label>1</label>
        <note>catalytic</note>
    </ligand>
</feature>
<proteinExistence type="predicted"/>
<comment type="caution">
    <text evidence="7">The sequence shown here is derived from an EMBL/GenBank/DDBJ whole genome shotgun (WGS) entry which is preliminary data.</text>
</comment>
<evidence type="ECO:0000313" key="8">
    <source>
        <dbReference type="Proteomes" id="UP001071478"/>
    </source>
</evidence>
<dbReference type="EMBL" id="JAPMKV010000001">
    <property type="protein sequence ID" value="MCX7444068.1"/>
    <property type="molecule type" value="Genomic_DNA"/>
</dbReference>
<dbReference type="PANTHER" id="PTHR20854">
    <property type="entry name" value="INOSITOL MONOPHOSPHATASE"/>
    <property type="match status" value="1"/>
</dbReference>
<dbReference type="AlphaFoldDB" id="A0A9Q4C677"/>
<evidence type="ECO:0000313" key="6">
    <source>
        <dbReference type="EMBL" id="MCX7444068.1"/>
    </source>
</evidence>
<evidence type="ECO:0000313" key="9">
    <source>
        <dbReference type="Proteomes" id="UP001081709"/>
    </source>
</evidence>
<reference evidence="7" key="1">
    <citation type="submission" date="2022-11" db="EMBL/GenBank/DDBJ databases">
        <title>Corynebacterium sp. isolated from Penguins.</title>
        <authorList>
            <person name="Sedlar K."/>
            <person name="Svec P."/>
        </authorList>
    </citation>
    <scope>NUCLEOTIDE SEQUENCE</scope>
    <source>
        <strain evidence="6">P7003</strain>
        <strain evidence="7">P7374</strain>
    </source>
</reference>
<comment type="catalytic activity">
    <reaction evidence="1">
        <text>a myo-inositol phosphate + H2O = myo-inositol + phosphate</text>
        <dbReference type="Rhea" id="RHEA:24056"/>
        <dbReference type="ChEBI" id="CHEBI:15377"/>
        <dbReference type="ChEBI" id="CHEBI:17268"/>
        <dbReference type="ChEBI" id="CHEBI:43474"/>
        <dbReference type="ChEBI" id="CHEBI:84139"/>
        <dbReference type="EC" id="3.1.3.25"/>
    </reaction>
</comment>
<evidence type="ECO:0000256" key="1">
    <source>
        <dbReference type="ARBA" id="ARBA00001033"/>
    </source>
</evidence>
<feature type="binding site" evidence="5">
    <location>
        <position position="84"/>
    </location>
    <ligand>
        <name>Mg(2+)</name>
        <dbReference type="ChEBI" id="CHEBI:18420"/>
        <label>1</label>
        <note>catalytic</note>
    </ligand>
</feature>
<evidence type="ECO:0000256" key="2">
    <source>
        <dbReference type="ARBA" id="ARBA00013106"/>
    </source>
</evidence>
<dbReference type="Pfam" id="PF00459">
    <property type="entry name" value="Inositol_P"/>
    <property type="match status" value="1"/>
</dbReference>
<dbReference type="PRINTS" id="PR00377">
    <property type="entry name" value="IMPHPHTASES"/>
</dbReference>
<dbReference type="GO" id="GO:0006020">
    <property type="term" value="P:inositol metabolic process"/>
    <property type="evidence" value="ECO:0007669"/>
    <property type="project" value="TreeGrafter"/>
</dbReference>
<dbReference type="InterPro" id="IPR000760">
    <property type="entry name" value="Inositol_monophosphatase-like"/>
</dbReference>
<feature type="binding site" evidence="5">
    <location>
        <position position="87"/>
    </location>
    <ligand>
        <name>Mg(2+)</name>
        <dbReference type="ChEBI" id="CHEBI:18420"/>
        <label>1</label>
        <note>catalytic</note>
    </ligand>
</feature>
<dbReference type="GO" id="GO:0008934">
    <property type="term" value="F:inositol monophosphate 1-phosphatase activity"/>
    <property type="evidence" value="ECO:0007669"/>
    <property type="project" value="TreeGrafter"/>
</dbReference>
<dbReference type="GO" id="GO:0046854">
    <property type="term" value="P:phosphatidylinositol phosphate biosynthetic process"/>
    <property type="evidence" value="ECO:0007669"/>
    <property type="project" value="InterPro"/>
</dbReference>
<protein>
    <recommendedName>
        <fullName evidence="2">inositol-phosphate phosphatase</fullName>
        <ecNumber evidence="2">3.1.3.25</ecNumber>
    </recommendedName>
</protein>
<comment type="cofactor">
    <cofactor evidence="5">
        <name>Mg(2+)</name>
        <dbReference type="ChEBI" id="CHEBI:18420"/>
    </cofactor>
</comment>
<dbReference type="InterPro" id="IPR020550">
    <property type="entry name" value="Inositol_monophosphatase_CS"/>
</dbReference>
<evidence type="ECO:0000256" key="5">
    <source>
        <dbReference type="PIRSR" id="PIRSR600760-2"/>
    </source>
</evidence>
<gene>
    <name evidence="6" type="ORF">OS125_02250</name>
    <name evidence="7" type="ORF">OS129_00935</name>
</gene>
<dbReference type="SUPFAM" id="SSF56655">
    <property type="entry name" value="Carbohydrate phosphatase"/>
    <property type="match status" value="1"/>
</dbReference>
<dbReference type="GO" id="GO:0007165">
    <property type="term" value="P:signal transduction"/>
    <property type="evidence" value="ECO:0007669"/>
    <property type="project" value="TreeGrafter"/>
</dbReference>
<dbReference type="GO" id="GO:0046872">
    <property type="term" value="F:metal ion binding"/>
    <property type="evidence" value="ECO:0007669"/>
    <property type="project" value="UniProtKB-KW"/>
</dbReference>
<evidence type="ECO:0000256" key="3">
    <source>
        <dbReference type="ARBA" id="ARBA00022723"/>
    </source>
</evidence>